<dbReference type="InterPro" id="IPR014756">
    <property type="entry name" value="Ig_E-set"/>
</dbReference>
<evidence type="ECO:0000313" key="6">
    <source>
        <dbReference type="Proteomes" id="UP001164929"/>
    </source>
</evidence>
<dbReference type="Pfam" id="PF09118">
    <property type="entry name" value="GO-like_E_set"/>
    <property type="match status" value="1"/>
</dbReference>
<dbReference type="PANTHER" id="PTHR32208:SF58">
    <property type="entry name" value="GALACTOSE OXIDASE-LIKE EARLY SET DOMAIN-CONTAINING PROTEIN"/>
    <property type="match status" value="1"/>
</dbReference>
<keyword evidence="6" id="KW-1185">Reference proteome</keyword>
<accession>A0AAD6WF20</accession>
<evidence type="ECO:0000256" key="1">
    <source>
        <dbReference type="ARBA" id="ARBA00022729"/>
    </source>
</evidence>
<feature type="signal peptide" evidence="2">
    <location>
        <begin position="1"/>
        <end position="22"/>
    </location>
</feature>
<dbReference type="InterPro" id="IPR009880">
    <property type="entry name" value="Glyoxal_oxidase_N"/>
</dbReference>
<evidence type="ECO:0000313" key="5">
    <source>
        <dbReference type="EMBL" id="KAJ7010385.1"/>
    </source>
</evidence>
<dbReference type="SUPFAM" id="SSF81296">
    <property type="entry name" value="E set domains"/>
    <property type="match status" value="1"/>
</dbReference>
<dbReference type="EMBL" id="JAQIZT010000001">
    <property type="protein sequence ID" value="KAJ7010385.1"/>
    <property type="molecule type" value="Genomic_DNA"/>
</dbReference>
<dbReference type="Proteomes" id="UP001164929">
    <property type="component" value="Chromosome 1"/>
</dbReference>
<dbReference type="InterPro" id="IPR011043">
    <property type="entry name" value="Gal_Oxase/kelch_b-propeller"/>
</dbReference>
<feature type="domain" description="Glyoxal oxidase N-terminal" evidence="3">
    <location>
        <begin position="42"/>
        <end position="431"/>
    </location>
</feature>
<dbReference type="CDD" id="cd02851">
    <property type="entry name" value="E_set_GO_C"/>
    <property type="match status" value="1"/>
</dbReference>
<keyword evidence="1 2" id="KW-0732">Signal</keyword>
<sequence>MTTKSLVCLILVTSSLFTLALGSQTHRGEWKLLKRSIGISAMHMQLLPNDKIIAFDWNFGPSNISLPGGKCAADPETTTGCYSHSVEFDPSSRSIRPLTITTDTWCSSGALLPNGILIQSGGFRLGDRVVRFLTPCANCDWVEKKNGLSASRWYASNQILPNGKIIVVGGMNQFNYEFIPKTSTSDQTLYRLPFLEETRYSPLIPNNLYPFLHLTPGGKLFIFANDRAILLDYVNNKVVKNYPVMPGGVSRSYPSTGSSVLLPLTLSSNFNNHPEAAVFICGGAVPDSNQKANAGVFITASKSCGRLVITANNPSWEMEEMPLNRLMGDMILLPTGDVLIINGAAKGSAGWYAAREPVLNPVLYRPNAPITAKTSRFEVMSPSKIPRLYHSTAHLLSDGRVLVGGSNPNNNYNFTALYPTELSVEAFYPPYFRPNVSRPLISKINPGTNLEYKQKFSMHFHIHQWHEELGKIYVTMVAPSFTSHSYSMNQRLLVLALDREAQKVDFSNYVVDVHAPATATLAPPGYYQLFVVHEGVPSKGTWTRQIESVLSGTIWKAVPFILTAKKDNHHTTSILMLVGK</sequence>
<dbReference type="Pfam" id="PF07250">
    <property type="entry name" value="Glyoxal_oxid_N"/>
    <property type="match status" value="1"/>
</dbReference>
<dbReference type="InterPro" id="IPR037293">
    <property type="entry name" value="Gal_Oxidase_central_sf"/>
</dbReference>
<dbReference type="SUPFAM" id="SSF50965">
    <property type="entry name" value="Galactose oxidase, central domain"/>
    <property type="match status" value="1"/>
</dbReference>
<dbReference type="AlphaFoldDB" id="A0AAD6WF20"/>
<name>A0AAD6WF20_9ROSI</name>
<evidence type="ECO:0000259" key="3">
    <source>
        <dbReference type="Pfam" id="PF07250"/>
    </source>
</evidence>
<protein>
    <submittedName>
        <fullName evidence="5">Aldehyde oxidase GLOX1-like</fullName>
    </submittedName>
</protein>
<evidence type="ECO:0000259" key="4">
    <source>
        <dbReference type="Pfam" id="PF09118"/>
    </source>
</evidence>
<comment type="caution">
    <text evidence="5">The sequence shown here is derived from an EMBL/GenBank/DDBJ whole genome shotgun (WGS) entry which is preliminary data.</text>
</comment>
<dbReference type="Gene3D" id="2.130.10.80">
    <property type="entry name" value="Galactose oxidase/kelch, beta-propeller"/>
    <property type="match status" value="1"/>
</dbReference>
<reference evidence="5 6" key="1">
    <citation type="journal article" date="2023" name="Mol. Ecol. Resour.">
        <title>Chromosome-level genome assembly of a triploid poplar Populus alba 'Berolinensis'.</title>
        <authorList>
            <person name="Chen S."/>
            <person name="Yu Y."/>
            <person name="Wang X."/>
            <person name="Wang S."/>
            <person name="Zhang T."/>
            <person name="Zhou Y."/>
            <person name="He R."/>
            <person name="Meng N."/>
            <person name="Wang Y."/>
            <person name="Liu W."/>
            <person name="Liu Z."/>
            <person name="Liu J."/>
            <person name="Guo Q."/>
            <person name="Huang H."/>
            <person name="Sederoff R.R."/>
            <person name="Wang G."/>
            <person name="Qu G."/>
            <person name="Chen S."/>
        </authorList>
    </citation>
    <scope>NUCLEOTIDE SEQUENCE [LARGE SCALE GENOMIC DNA]</scope>
    <source>
        <strain evidence="5">SC-2020</strain>
    </source>
</reference>
<organism evidence="5 6">
    <name type="scientific">Populus alba x Populus x berolinensis</name>
    <dbReference type="NCBI Taxonomy" id="444605"/>
    <lineage>
        <taxon>Eukaryota</taxon>
        <taxon>Viridiplantae</taxon>
        <taxon>Streptophyta</taxon>
        <taxon>Embryophyta</taxon>
        <taxon>Tracheophyta</taxon>
        <taxon>Spermatophyta</taxon>
        <taxon>Magnoliopsida</taxon>
        <taxon>eudicotyledons</taxon>
        <taxon>Gunneridae</taxon>
        <taxon>Pentapetalae</taxon>
        <taxon>rosids</taxon>
        <taxon>fabids</taxon>
        <taxon>Malpighiales</taxon>
        <taxon>Salicaceae</taxon>
        <taxon>Saliceae</taxon>
        <taxon>Populus</taxon>
    </lineage>
</organism>
<gene>
    <name evidence="5" type="ORF">NC653_000972</name>
</gene>
<dbReference type="InterPro" id="IPR013783">
    <property type="entry name" value="Ig-like_fold"/>
</dbReference>
<dbReference type="PANTHER" id="PTHR32208">
    <property type="entry name" value="SECRETED PROTEIN-RELATED"/>
    <property type="match status" value="1"/>
</dbReference>
<feature type="domain" description="Galactose oxidase-like Early set" evidence="4">
    <location>
        <begin position="438"/>
        <end position="543"/>
    </location>
</feature>
<dbReference type="InterPro" id="IPR015202">
    <property type="entry name" value="GO-like_E_set"/>
</dbReference>
<dbReference type="Gene3D" id="2.60.40.10">
    <property type="entry name" value="Immunoglobulins"/>
    <property type="match status" value="1"/>
</dbReference>
<proteinExistence type="predicted"/>
<feature type="chain" id="PRO_5042030951" evidence="2">
    <location>
        <begin position="23"/>
        <end position="580"/>
    </location>
</feature>
<evidence type="ECO:0000256" key="2">
    <source>
        <dbReference type="SAM" id="SignalP"/>
    </source>
</evidence>